<keyword evidence="1" id="KW-0812">Transmembrane</keyword>
<evidence type="ECO:0000313" key="2">
    <source>
        <dbReference type="EMBL" id="EGW12842.1"/>
    </source>
</evidence>
<feature type="transmembrane region" description="Helical" evidence="1">
    <location>
        <begin position="12"/>
        <end position="31"/>
    </location>
</feature>
<sequence length="58" mass="6396">MGLGGTFVNHLYFLVALWCGCGFSGFLAKVYKLHFLWVSLISKHIVKRGVALLPVTGE</sequence>
<proteinExistence type="predicted"/>
<gene>
    <name evidence="2" type="ORF">I79_018882</name>
</gene>
<accession>G3I5X1</accession>
<organism evidence="2 3">
    <name type="scientific">Cricetulus griseus</name>
    <name type="common">Chinese hamster</name>
    <name type="synonym">Cricetulus barabensis griseus</name>
    <dbReference type="NCBI Taxonomy" id="10029"/>
    <lineage>
        <taxon>Eukaryota</taxon>
        <taxon>Metazoa</taxon>
        <taxon>Chordata</taxon>
        <taxon>Craniata</taxon>
        <taxon>Vertebrata</taxon>
        <taxon>Euteleostomi</taxon>
        <taxon>Mammalia</taxon>
        <taxon>Eutheria</taxon>
        <taxon>Euarchontoglires</taxon>
        <taxon>Glires</taxon>
        <taxon>Rodentia</taxon>
        <taxon>Myomorpha</taxon>
        <taxon>Muroidea</taxon>
        <taxon>Cricetidae</taxon>
        <taxon>Cricetinae</taxon>
        <taxon>Cricetulus</taxon>
    </lineage>
</organism>
<name>G3I5X1_CRIGR</name>
<dbReference type="InParanoid" id="G3I5X1"/>
<dbReference type="Proteomes" id="UP000001075">
    <property type="component" value="Unassembled WGS sequence"/>
</dbReference>
<evidence type="ECO:0000313" key="3">
    <source>
        <dbReference type="Proteomes" id="UP000001075"/>
    </source>
</evidence>
<keyword evidence="1" id="KW-0472">Membrane</keyword>
<dbReference type="AlphaFoldDB" id="G3I5X1"/>
<evidence type="ECO:0000256" key="1">
    <source>
        <dbReference type="SAM" id="Phobius"/>
    </source>
</evidence>
<protein>
    <submittedName>
        <fullName evidence="2">Uncharacterized protein</fullName>
    </submittedName>
</protein>
<keyword evidence="1" id="KW-1133">Transmembrane helix</keyword>
<dbReference type="EMBL" id="JH001324">
    <property type="protein sequence ID" value="EGW12842.1"/>
    <property type="molecule type" value="Genomic_DNA"/>
</dbReference>
<reference evidence="3" key="1">
    <citation type="journal article" date="2011" name="Nat. Biotechnol.">
        <title>The genomic sequence of the Chinese hamster ovary (CHO)-K1 cell line.</title>
        <authorList>
            <person name="Xu X."/>
            <person name="Nagarajan H."/>
            <person name="Lewis N.E."/>
            <person name="Pan S."/>
            <person name="Cai Z."/>
            <person name="Liu X."/>
            <person name="Chen W."/>
            <person name="Xie M."/>
            <person name="Wang W."/>
            <person name="Hammond S."/>
            <person name="Andersen M.R."/>
            <person name="Neff N."/>
            <person name="Passarelli B."/>
            <person name="Koh W."/>
            <person name="Fan H.C."/>
            <person name="Wang J."/>
            <person name="Gui Y."/>
            <person name="Lee K.H."/>
            <person name="Betenbaugh M.J."/>
            <person name="Quake S.R."/>
            <person name="Famili I."/>
            <person name="Palsson B.O."/>
            <person name="Wang J."/>
        </authorList>
    </citation>
    <scope>NUCLEOTIDE SEQUENCE [LARGE SCALE GENOMIC DNA]</scope>
    <source>
        <strain evidence="3">CHO K1 cell line</strain>
    </source>
</reference>